<dbReference type="PANTHER" id="PTHR43861:SF3">
    <property type="entry name" value="PUTATIVE (AFU_ORTHOLOGUE AFUA_2G14390)-RELATED"/>
    <property type="match status" value="1"/>
</dbReference>
<keyword evidence="3" id="KW-0489">Methyltransferase</keyword>
<evidence type="ECO:0000256" key="1">
    <source>
        <dbReference type="ARBA" id="ARBA00022679"/>
    </source>
</evidence>
<protein>
    <submittedName>
        <fullName evidence="3">Ubiquinone/menaquinone biosynthesis C-methylase UbiE</fullName>
    </submittedName>
</protein>
<name>A0A7W6DS57_9RHOB</name>
<keyword evidence="3" id="KW-0830">Ubiquinone</keyword>
<dbReference type="EMBL" id="JACIEJ010000003">
    <property type="protein sequence ID" value="MBB3985093.1"/>
    <property type="molecule type" value="Genomic_DNA"/>
</dbReference>
<dbReference type="CDD" id="cd02440">
    <property type="entry name" value="AdoMet_MTases"/>
    <property type="match status" value="1"/>
</dbReference>
<dbReference type="Pfam" id="PF13649">
    <property type="entry name" value="Methyltransf_25"/>
    <property type="match status" value="1"/>
</dbReference>
<dbReference type="Gene3D" id="3.40.50.150">
    <property type="entry name" value="Vaccinia Virus protein VP39"/>
    <property type="match status" value="1"/>
</dbReference>
<proteinExistence type="predicted"/>
<dbReference type="PANTHER" id="PTHR43861">
    <property type="entry name" value="TRANS-ACONITATE 2-METHYLTRANSFERASE-RELATED"/>
    <property type="match status" value="1"/>
</dbReference>
<dbReference type="RefSeq" id="WP_183964331.1">
    <property type="nucleotide sequence ID" value="NZ_BAABBZ010000059.1"/>
</dbReference>
<gene>
    <name evidence="3" type="ORF">GGQ68_001422</name>
</gene>
<evidence type="ECO:0000259" key="2">
    <source>
        <dbReference type="Pfam" id="PF13649"/>
    </source>
</evidence>
<dbReference type="GO" id="GO:0008168">
    <property type="term" value="F:methyltransferase activity"/>
    <property type="evidence" value="ECO:0007669"/>
    <property type="project" value="UniProtKB-KW"/>
</dbReference>
<accession>A0A7W6DS57</accession>
<dbReference type="InterPro" id="IPR041698">
    <property type="entry name" value="Methyltransf_25"/>
</dbReference>
<dbReference type="InterPro" id="IPR029063">
    <property type="entry name" value="SAM-dependent_MTases_sf"/>
</dbReference>
<dbReference type="Proteomes" id="UP000541426">
    <property type="component" value="Unassembled WGS sequence"/>
</dbReference>
<reference evidence="3 4" key="1">
    <citation type="submission" date="2020-08" db="EMBL/GenBank/DDBJ databases">
        <title>Genomic Encyclopedia of Type Strains, Phase IV (KMG-IV): sequencing the most valuable type-strain genomes for metagenomic binning, comparative biology and taxonomic classification.</title>
        <authorList>
            <person name="Goeker M."/>
        </authorList>
    </citation>
    <scope>NUCLEOTIDE SEQUENCE [LARGE SCALE GENOMIC DNA]</scope>
    <source>
        <strain evidence="3 4">DSM 102235</strain>
    </source>
</reference>
<comment type="caution">
    <text evidence="3">The sequence shown here is derived from an EMBL/GenBank/DDBJ whole genome shotgun (WGS) entry which is preliminary data.</text>
</comment>
<keyword evidence="4" id="KW-1185">Reference proteome</keyword>
<evidence type="ECO:0000313" key="4">
    <source>
        <dbReference type="Proteomes" id="UP000541426"/>
    </source>
</evidence>
<keyword evidence="1" id="KW-0808">Transferase</keyword>
<evidence type="ECO:0000313" key="3">
    <source>
        <dbReference type="EMBL" id="MBB3985093.1"/>
    </source>
</evidence>
<organism evidence="3 4">
    <name type="scientific">Sagittula marina</name>
    <dbReference type="NCBI Taxonomy" id="943940"/>
    <lineage>
        <taxon>Bacteria</taxon>
        <taxon>Pseudomonadati</taxon>
        <taxon>Pseudomonadota</taxon>
        <taxon>Alphaproteobacteria</taxon>
        <taxon>Rhodobacterales</taxon>
        <taxon>Roseobacteraceae</taxon>
        <taxon>Sagittula</taxon>
    </lineage>
</organism>
<dbReference type="GO" id="GO:0032259">
    <property type="term" value="P:methylation"/>
    <property type="evidence" value="ECO:0007669"/>
    <property type="project" value="UniProtKB-KW"/>
</dbReference>
<sequence>MQPLDWNAKFDRPDYLYGTAPVAFLSDNAGMIPPAAKTLSVAEGEGRNAVFLAERGCEVTAFDGASNALEKAARLASDRGVTLQLHEADIAAWDWQPETYDLVVAIHWQFTPPALRDQVFAGMKRTLKPGGRLMLSGFSVTQLKFSSGGPRHPDHLYTPELLTNAFADMHILRCAEYEKQLSSGAGHTGRSALVDLIADKLR</sequence>
<dbReference type="SUPFAM" id="SSF53335">
    <property type="entry name" value="S-adenosyl-L-methionine-dependent methyltransferases"/>
    <property type="match status" value="1"/>
</dbReference>
<dbReference type="AlphaFoldDB" id="A0A7W6DS57"/>
<feature type="domain" description="Methyltransferase" evidence="2">
    <location>
        <begin position="39"/>
        <end position="131"/>
    </location>
</feature>